<dbReference type="InterPro" id="IPR044023">
    <property type="entry name" value="Ig_7"/>
</dbReference>
<proteinExistence type="predicted"/>
<feature type="domain" description="Ig-like" evidence="3">
    <location>
        <begin position="370"/>
        <end position="448"/>
    </location>
</feature>
<dbReference type="Pfam" id="PF18962">
    <property type="entry name" value="Por_Secre_tail"/>
    <property type="match status" value="1"/>
</dbReference>
<accession>A0A923SJS5</accession>
<protein>
    <submittedName>
        <fullName evidence="5">T9SS type A sorting domain-containing protein</fullName>
    </submittedName>
</protein>
<sequence>MKQTLLLRSILLLFFFSIASFVAPVVAQTCTVSVSASSTLLCQGQQVQLTGNASFAAESWEWYLQGQATPVATTQNYQASVAGRYTLKASGSNCGTIESSSIEITAGSVPGIVSFSSGSSKVCSGALVTYSVGAIASAQSYTWLLPSGWAIQSGQGTNSVTVTAGSSGTISVKAVNACGEGPVTSMAVNVVGTPGLPDVTNAYICAGSSATLSVQNPTPTFIYSWYATATGGTRIATGASLVTGTLTSTQKYYVQAENECGFVSARSEVTVNVSAPIGNNLIEEKQALCAGQIPESITGSVPTGGNGIYSYTWEVSYDGVNFMVASGQYNGISYSPGAVTQPIWLRRKVLSGSCAYTYSNAIYLSILPAPAAPLAGNATACEGGITKLNVHNPDPKLTYRWYFAGQPNGIFAVGPSILSAPVMQDTLYYVEAVNEAGCVGPRTSVVVTLVEPFYDNTIGEAHTICAGDIAVQLGGLAPKGGNMNYSYLWEASIDGVSYTAATGLNTTKYYSPDRLEQTTWFRRKIVSESCPLLVSEPVKITVLPKPEKPSINLGATTLTASIAGVTYTWLKDGVELSNVTTRSISFDAAGSYKVRVQNEQGCYSDFSEALQATPQPNALNSELANMGVSVAPNPTSGKIVVHTRQPLENAVAAVYNLAGKEVYRQAIGAVAVAYELNLAHLESGVYVLFVRTGKQQFVQRIIIVK</sequence>
<gene>
    <name evidence="5" type="ORF">H8S84_14130</name>
</gene>
<feature type="domain" description="PKD-like" evidence="4">
    <location>
        <begin position="117"/>
        <end position="188"/>
    </location>
</feature>
<feature type="domain" description="Secretion system C-terminal sorting" evidence="2">
    <location>
        <begin position="632"/>
        <end position="703"/>
    </location>
</feature>
<dbReference type="EMBL" id="JACRVF010000004">
    <property type="protein sequence ID" value="MBC5993982.1"/>
    <property type="molecule type" value="Genomic_DNA"/>
</dbReference>
<evidence type="ECO:0000256" key="1">
    <source>
        <dbReference type="SAM" id="SignalP"/>
    </source>
</evidence>
<dbReference type="Pfam" id="PF19081">
    <property type="entry name" value="Ig_7"/>
    <property type="match status" value="2"/>
</dbReference>
<dbReference type="Pfam" id="PF19408">
    <property type="entry name" value="PKD_6"/>
    <property type="match status" value="1"/>
</dbReference>
<dbReference type="InterPro" id="IPR036179">
    <property type="entry name" value="Ig-like_dom_sf"/>
</dbReference>
<feature type="signal peptide" evidence="1">
    <location>
        <begin position="1"/>
        <end position="27"/>
    </location>
</feature>
<dbReference type="InterPro" id="IPR013783">
    <property type="entry name" value="Ig-like_fold"/>
</dbReference>
<evidence type="ECO:0000313" key="5">
    <source>
        <dbReference type="EMBL" id="MBC5993982.1"/>
    </source>
</evidence>
<dbReference type="InterPro" id="IPR035986">
    <property type="entry name" value="PKD_dom_sf"/>
</dbReference>
<feature type="chain" id="PRO_5037916202" evidence="1">
    <location>
        <begin position="28"/>
        <end position="705"/>
    </location>
</feature>
<feature type="domain" description="Ig-like" evidence="3">
    <location>
        <begin position="194"/>
        <end position="274"/>
    </location>
</feature>
<evidence type="ECO:0000313" key="6">
    <source>
        <dbReference type="Proteomes" id="UP000603640"/>
    </source>
</evidence>
<evidence type="ECO:0000259" key="2">
    <source>
        <dbReference type="Pfam" id="PF18962"/>
    </source>
</evidence>
<reference evidence="5" key="1">
    <citation type="submission" date="2020-08" db="EMBL/GenBank/DDBJ databases">
        <title>Pontibacter sp. SD6 16S ribosomal RNA gene Genome sequencing and assembly.</title>
        <authorList>
            <person name="Kang M."/>
        </authorList>
    </citation>
    <scope>NUCLEOTIDE SEQUENCE</scope>
    <source>
        <strain evidence="5">SD6</strain>
    </source>
</reference>
<dbReference type="Gene3D" id="2.60.40.10">
    <property type="entry name" value="Immunoglobulins"/>
    <property type="match status" value="1"/>
</dbReference>
<comment type="caution">
    <text evidence="5">The sequence shown here is derived from an EMBL/GenBank/DDBJ whole genome shotgun (WGS) entry which is preliminary data.</text>
</comment>
<dbReference type="NCBIfam" id="TIGR04183">
    <property type="entry name" value="Por_Secre_tail"/>
    <property type="match status" value="1"/>
</dbReference>
<keyword evidence="1" id="KW-0732">Signal</keyword>
<dbReference type="AlphaFoldDB" id="A0A923SJS5"/>
<organism evidence="5 6">
    <name type="scientific">Pontibacter cellulosilyticus</name>
    <dbReference type="NCBI Taxonomy" id="1720253"/>
    <lineage>
        <taxon>Bacteria</taxon>
        <taxon>Pseudomonadati</taxon>
        <taxon>Bacteroidota</taxon>
        <taxon>Cytophagia</taxon>
        <taxon>Cytophagales</taxon>
        <taxon>Hymenobacteraceae</taxon>
        <taxon>Pontibacter</taxon>
    </lineage>
</organism>
<dbReference type="Proteomes" id="UP000603640">
    <property type="component" value="Unassembled WGS sequence"/>
</dbReference>
<dbReference type="InterPro" id="IPR026444">
    <property type="entry name" value="Secre_tail"/>
</dbReference>
<name>A0A923SJS5_9BACT</name>
<dbReference type="RefSeq" id="WP_187068006.1">
    <property type="nucleotide sequence ID" value="NZ_JACRVF010000004.1"/>
</dbReference>
<dbReference type="InterPro" id="IPR045829">
    <property type="entry name" value="PKD_6"/>
</dbReference>
<keyword evidence="6" id="KW-1185">Reference proteome</keyword>
<dbReference type="SUPFAM" id="SSF49299">
    <property type="entry name" value="PKD domain"/>
    <property type="match status" value="1"/>
</dbReference>
<evidence type="ECO:0000259" key="4">
    <source>
        <dbReference type="Pfam" id="PF19408"/>
    </source>
</evidence>
<evidence type="ECO:0000259" key="3">
    <source>
        <dbReference type="Pfam" id="PF19081"/>
    </source>
</evidence>
<dbReference type="SUPFAM" id="SSF48726">
    <property type="entry name" value="Immunoglobulin"/>
    <property type="match status" value="1"/>
</dbReference>